<dbReference type="Proteomes" id="UP000517523">
    <property type="component" value="Unassembled WGS sequence"/>
</dbReference>
<gene>
    <name evidence="1" type="ORF">FHS19_004156</name>
</gene>
<comment type="caution">
    <text evidence="1">The sequence shown here is derived from an EMBL/GenBank/DDBJ whole genome shotgun (WGS) entry which is preliminary data.</text>
</comment>
<dbReference type="EMBL" id="JACHXJ010000003">
    <property type="protein sequence ID" value="MBB3129481.1"/>
    <property type="molecule type" value="Genomic_DNA"/>
</dbReference>
<sequence length="61" mass="6810">MPICINQNGDVFDEFLRVSEEEAAQMSLDFPITHALVVAKNKAAPQYMEKSLGITRRNIGT</sequence>
<evidence type="ECO:0000313" key="1">
    <source>
        <dbReference type="EMBL" id="MBB3129481.1"/>
    </source>
</evidence>
<evidence type="ECO:0000313" key="2">
    <source>
        <dbReference type="Proteomes" id="UP000517523"/>
    </source>
</evidence>
<reference evidence="1 2" key="1">
    <citation type="submission" date="2020-08" db="EMBL/GenBank/DDBJ databases">
        <title>Genomic Encyclopedia of Type Strains, Phase III (KMG-III): the genomes of soil and plant-associated and newly described type strains.</title>
        <authorList>
            <person name="Whitman W."/>
        </authorList>
    </citation>
    <scope>NUCLEOTIDE SEQUENCE [LARGE SCALE GENOMIC DNA]</scope>
    <source>
        <strain evidence="1 2">CECT 5831</strain>
    </source>
</reference>
<accession>A0A839TSG0</accession>
<proteinExistence type="predicted"/>
<protein>
    <submittedName>
        <fullName evidence="1">Uncharacterized protein</fullName>
    </submittedName>
</protein>
<organism evidence="1 2">
    <name type="scientific">Paenibacillus rhizosphaerae</name>
    <dbReference type="NCBI Taxonomy" id="297318"/>
    <lineage>
        <taxon>Bacteria</taxon>
        <taxon>Bacillati</taxon>
        <taxon>Bacillota</taxon>
        <taxon>Bacilli</taxon>
        <taxon>Bacillales</taxon>
        <taxon>Paenibacillaceae</taxon>
        <taxon>Paenibacillus</taxon>
    </lineage>
</organism>
<name>A0A839TSG0_9BACL</name>
<dbReference type="RefSeq" id="WP_183583644.1">
    <property type="nucleotide sequence ID" value="NZ_JACHXJ010000003.1"/>
</dbReference>
<dbReference type="AlphaFoldDB" id="A0A839TSG0"/>